<evidence type="ECO:0008006" key="5">
    <source>
        <dbReference type="Google" id="ProtNLM"/>
    </source>
</evidence>
<gene>
    <name evidence="3" type="ORF">OKA104_LOCUS17221</name>
    <name evidence="2" type="ORF">VCS650_LOCUS20008</name>
</gene>
<dbReference type="EMBL" id="CAJNON010000204">
    <property type="protein sequence ID" value="CAF1099289.1"/>
    <property type="molecule type" value="Genomic_DNA"/>
</dbReference>
<dbReference type="OrthoDB" id="10046879at2759"/>
<comment type="caution">
    <text evidence="2">The sequence shown here is derived from an EMBL/GenBank/DDBJ whole genome shotgun (WGS) entry which is preliminary data.</text>
</comment>
<dbReference type="Gene3D" id="2.60.120.920">
    <property type="match status" value="1"/>
</dbReference>
<dbReference type="AlphaFoldDB" id="A0A814NW75"/>
<proteinExistence type="predicted"/>
<accession>A0A814NW75</accession>
<keyword evidence="1" id="KW-0175">Coiled coil</keyword>
<evidence type="ECO:0000256" key="1">
    <source>
        <dbReference type="SAM" id="Coils"/>
    </source>
</evidence>
<feature type="coiled-coil region" evidence="1">
    <location>
        <begin position="32"/>
        <end position="109"/>
    </location>
</feature>
<evidence type="ECO:0000313" key="2">
    <source>
        <dbReference type="EMBL" id="CAF1099289.1"/>
    </source>
</evidence>
<evidence type="ECO:0000313" key="3">
    <source>
        <dbReference type="EMBL" id="CAF3778178.1"/>
    </source>
</evidence>
<name>A0A814NW75_9BILA</name>
<organism evidence="2 4">
    <name type="scientific">Adineta steineri</name>
    <dbReference type="NCBI Taxonomy" id="433720"/>
    <lineage>
        <taxon>Eukaryota</taxon>
        <taxon>Metazoa</taxon>
        <taxon>Spiralia</taxon>
        <taxon>Gnathifera</taxon>
        <taxon>Rotifera</taxon>
        <taxon>Eurotatoria</taxon>
        <taxon>Bdelloidea</taxon>
        <taxon>Adinetida</taxon>
        <taxon>Adinetidae</taxon>
        <taxon>Adineta</taxon>
    </lineage>
</organism>
<dbReference type="InterPro" id="IPR043136">
    <property type="entry name" value="B30.2/SPRY_sf"/>
</dbReference>
<reference evidence="2" key="1">
    <citation type="submission" date="2021-02" db="EMBL/GenBank/DDBJ databases">
        <authorList>
            <person name="Nowell W R."/>
        </authorList>
    </citation>
    <scope>NUCLEOTIDE SEQUENCE</scope>
</reference>
<dbReference type="InterPro" id="IPR013320">
    <property type="entry name" value="ConA-like_dom_sf"/>
</dbReference>
<dbReference type="SUPFAM" id="SSF49899">
    <property type="entry name" value="Concanavalin A-like lectins/glucanases"/>
    <property type="match status" value="1"/>
</dbReference>
<dbReference type="EMBL" id="CAJOAY010001018">
    <property type="protein sequence ID" value="CAF3778178.1"/>
    <property type="molecule type" value="Genomic_DNA"/>
</dbReference>
<dbReference type="Proteomes" id="UP000663891">
    <property type="component" value="Unassembled WGS sequence"/>
</dbReference>
<evidence type="ECO:0000313" key="4">
    <source>
        <dbReference type="Proteomes" id="UP000663891"/>
    </source>
</evidence>
<sequence length="338" mass="39634">MTSTIQPKTPCTTCGKPSALFMCRGCEKDFCMRHANEHRQDLGKQLDELTLDYDQLREKFNEETGQSRYYIQMKEKIEEWERESIEKIYQAANDARKNLENMIEKHATKLIECLTKVACQINEARKEDEFFETDINEWINQLNKLKNDIYQPPTFDIQYSDNNISFISKINIGMCDEGFGRILGNVQLEDNGQVAIHVGSDDYSTVRGKNHYSYGKHRLRFKIEEYCSSKWIFIGIISQDIPMEQLSIKSRSLYGWAGPNQVYINGRFHASFNQYISDAQQDDILELFINCDAQKISLTNERTQSSYELDIDLKQCPFPWQLNINMYFRGDRIRFLSN</sequence>
<protein>
    <recommendedName>
        <fullName evidence="5">B box-type domain-containing protein</fullName>
    </recommendedName>
</protein>
<dbReference type="Proteomes" id="UP000663881">
    <property type="component" value="Unassembled WGS sequence"/>
</dbReference>